<sequence length="270" mass="31842">MSKSAKFFMLLLLLIIIRPTYAVDTPAVSSDDDSARMQEIFDEEQHEDYILYKNEQNNLADNEREKALYKNQYWLVNKKQDLWLGIFDGKQVIVPGRYYYLVSEETYPRQQVIRIKNKNKISQFLLTDFMRDRTEYPPRCSSKLDYILKDSADYLLFFSGCTFETLQLNSSRHEGRFDIFLYDKTYDSLMKVDAFPYSASKNEPLPLDYGLFINKVKNYYINTSTEFPWAFKFTGKDQVIQVDPKTGKKIYLDAAPPTFLKRLPEVIINN</sequence>
<accession>A0ABW9F471</accession>
<dbReference type="Proteomes" id="UP001629523">
    <property type="component" value="Unassembled WGS sequence"/>
</dbReference>
<proteinExistence type="predicted"/>
<keyword evidence="3" id="KW-1185">Reference proteome</keyword>
<dbReference type="RefSeq" id="WP_227719916.1">
    <property type="nucleotide sequence ID" value="NZ_CABHYG010000022.1"/>
</dbReference>
<comment type="caution">
    <text evidence="2">The sequence shown here is derived from an EMBL/GenBank/DDBJ whole genome shotgun (WGS) entry which is preliminary data.</text>
</comment>
<reference evidence="2 3" key="1">
    <citation type="journal article" date="2024" name="Infect. Genet. Evol.">
        <title>Characteristics and comparative genome analysis of Yersinia enterocolitica and related species associated with human infections in Switzerland 2019-2023.</title>
        <authorList>
            <person name="Stevens M.J.A."/>
            <person name="Horlbog J.A."/>
            <person name="Diethelm A."/>
            <person name="Stephan R."/>
            <person name="Nuesch-Inderbinen M."/>
        </authorList>
    </citation>
    <scope>NUCLEOTIDE SEQUENCE [LARGE SCALE GENOMIC DNA]</scope>
    <source>
        <strain evidence="2 3">N20-0302</strain>
    </source>
</reference>
<dbReference type="GeneID" id="93972924"/>
<gene>
    <name evidence="2" type="ORF">WFP14_19770</name>
</gene>
<evidence type="ECO:0000313" key="3">
    <source>
        <dbReference type="Proteomes" id="UP001629523"/>
    </source>
</evidence>
<evidence type="ECO:0000313" key="2">
    <source>
        <dbReference type="EMBL" id="MFM1348783.1"/>
    </source>
</evidence>
<feature type="signal peptide" evidence="1">
    <location>
        <begin position="1"/>
        <end position="22"/>
    </location>
</feature>
<evidence type="ECO:0008006" key="4">
    <source>
        <dbReference type="Google" id="ProtNLM"/>
    </source>
</evidence>
<name>A0ABW9F471_9GAMM</name>
<protein>
    <recommendedName>
        <fullName evidence="4">DUF3298 domain-containing protein</fullName>
    </recommendedName>
</protein>
<dbReference type="EMBL" id="JBBEST010000014">
    <property type="protein sequence ID" value="MFM1348783.1"/>
    <property type="molecule type" value="Genomic_DNA"/>
</dbReference>
<evidence type="ECO:0000256" key="1">
    <source>
        <dbReference type="SAM" id="SignalP"/>
    </source>
</evidence>
<keyword evidence="1" id="KW-0732">Signal</keyword>
<organism evidence="2 3">
    <name type="scientific">Yersinia proxima</name>
    <dbReference type="NCBI Taxonomy" id="2890316"/>
    <lineage>
        <taxon>Bacteria</taxon>
        <taxon>Pseudomonadati</taxon>
        <taxon>Pseudomonadota</taxon>
        <taxon>Gammaproteobacteria</taxon>
        <taxon>Enterobacterales</taxon>
        <taxon>Yersiniaceae</taxon>
        <taxon>Yersinia</taxon>
    </lineage>
</organism>
<feature type="chain" id="PRO_5045420916" description="DUF3298 domain-containing protein" evidence="1">
    <location>
        <begin position="23"/>
        <end position="270"/>
    </location>
</feature>